<dbReference type="RefSeq" id="WP_190250005.1">
    <property type="nucleotide sequence ID" value="NZ_BMPI01000010.1"/>
</dbReference>
<name>A0A917TI72_9ACTN</name>
<comment type="caution">
    <text evidence="1">The sequence shown here is derived from an EMBL/GenBank/DDBJ whole genome shotgun (WGS) entry which is preliminary data.</text>
</comment>
<organism evidence="1 2">
    <name type="scientific">Dactylosporangium sucinum</name>
    <dbReference type="NCBI Taxonomy" id="1424081"/>
    <lineage>
        <taxon>Bacteria</taxon>
        <taxon>Bacillati</taxon>
        <taxon>Actinomycetota</taxon>
        <taxon>Actinomycetes</taxon>
        <taxon>Micromonosporales</taxon>
        <taxon>Micromonosporaceae</taxon>
        <taxon>Dactylosporangium</taxon>
    </lineage>
</organism>
<sequence length="220" mass="23307">MTARQAIDAGAQPPQYAELAAVQGRQFPAWLDTVWTGATDGAPTGGRAALLVEAAQRWPWQVWVSPGGSATPTPLLALNDAFLAMVLQVPIGHVVDSADDYTDVWCQYVLRRLPRGSVATVAGSLVQYAREPGGLTIELGGEPGSEQHPQHGGAVQQVIASAHVQRSTLRSHLRQLEEDGMLGVLRRATGTDWGCYALTMPLPALAAAVPDNSVPDTGTR</sequence>
<dbReference type="EMBL" id="BMPI01000010">
    <property type="protein sequence ID" value="GGM23343.1"/>
    <property type="molecule type" value="Genomic_DNA"/>
</dbReference>
<keyword evidence="2" id="KW-1185">Reference proteome</keyword>
<protein>
    <submittedName>
        <fullName evidence="1">Uncharacterized protein</fullName>
    </submittedName>
</protein>
<reference evidence="1" key="2">
    <citation type="submission" date="2020-09" db="EMBL/GenBank/DDBJ databases">
        <authorList>
            <person name="Sun Q."/>
            <person name="Ohkuma M."/>
        </authorList>
    </citation>
    <scope>NUCLEOTIDE SEQUENCE</scope>
    <source>
        <strain evidence="1">JCM 19831</strain>
    </source>
</reference>
<dbReference type="AlphaFoldDB" id="A0A917TI72"/>
<gene>
    <name evidence="1" type="ORF">GCM10007977_025690</name>
</gene>
<evidence type="ECO:0000313" key="2">
    <source>
        <dbReference type="Proteomes" id="UP000642070"/>
    </source>
</evidence>
<reference evidence="1" key="1">
    <citation type="journal article" date="2014" name="Int. J. Syst. Evol. Microbiol.">
        <title>Complete genome sequence of Corynebacterium casei LMG S-19264T (=DSM 44701T), isolated from a smear-ripened cheese.</title>
        <authorList>
            <consortium name="US DOE Joint Genome Institute (JGI-PGF)"/>
            <person name="Walter F."/>
            <person name="Albersmeier A."/>
            <person name="Kalinowski J."/>
            <person name="Ruckert C."/>
        </authorList>
    </citation>
    <scope>NUCLEOTIDE SEQUENCE</scope>
    <source>
        <strain evidence="1">JCM 19831</strain>
    </source>
</reference>
<proteinExistence type="predicted"/>
<dbReference type="Proteomes" id="UP000642070">
    <property type="component" value="Unassembled WGS sequence"/>
</dbReference>
<accession>A0A917TI72</accession>
<evidence type="ECO:0000313" key="1">
    <source>
        <dbReference type="EMBL" id="GGM23343.1"/>
    </source>
</evidence>